<dbReference type="PANTHER" id="PTHR46289:SF14">
    <property type="entry name" value="DUF4371 DOMAIN-CONTAINING PROTEIN"/>
    <property type="match status" value="1"/>
</dbReference>
<name>A0ABQ9HEJ8_9NEOP</name>
<sequence>MDVLEAMELVEAILGSLREQRYKRTDTFKKIFREPKKLTVEMGTHINKPRTTNLQKNRSNFNLQTVEEYYCTAVYVPFMDFIINERSLRFPKSELQRVGHIQKLLSPDCSDGFEDVLQGAEPYKENFPLFFSFERIITSYNKNRGALFSTLRLLKTYLRSTMTEGRLNGLALLHIHQDIASAMKPEVVLDIFARKHKRKLLLNFL</sequence>
<reference evidence="1 2" key="1">
    <citation type="submission" date="2023-02" db="EMBL/GenBank/DDBJ databases">
        <title>LHISI_Scaffold_Assembly.</title>
        <authorList>
            <person name="Stuart O.P."/>
            <person name="Cleave R."/>
            <person name="Magrath M.J.L."/>
            <person name="Mikheyev A.S."/>
        </authorList>
    </citation>
    <scope>NUCLEOTIDE SEQUENCE [LARGE SCALE GENOMIC DNA]</scope>
    <source>
        <strain evidence="1">Daus_M_001</strain>
        <tissue evidence="1">Leg muscle</tissue>
    </source>
</reference>
<proteinExistence type="predicted"/>
<evidence type="ECO:0000313" key="2">
    <source>
        <dbReference type="Proteomes" id="UP001159363"/>
    </source>
</evidence>
<dbReference type="EMBL" id="JARBHB010000005">
    <property type="protein sequence ID" value="KAJ8882670.1"/>
    <property type="molecule type" value="Genomic_DNA"/>
</dbReference>
<dbReference type="Proteomes" id="UP001159363">
    <property type="component" value="Chromosome 4"/>
</dbReference>
<evidence type="ECO:0000313" key="1">
    <source>
        <dbReference type="EMBL" id="KAJ8882670.1"/>
    </source>
</evidence>
<dbReference type="PANTHER" id="PTHR46289">
    <property type="entry name" value="52 KDA REPRESSOR OF THE INHIBITOR OF THE PROTEIN KINASE-LIKE PROTEIN-RELATED"/>
    <property type="match status" value="1"/>
</dbReference>
<comment type="caution">
    <text evidence="1">The sequence shown here is derived from an EMBL/GenBank/DDBJ whole genome shotgun (WGS) entry which is preliminary data.</text>
</comment>
<gene>
    <name evidence="1" type="ORF">PR048_014482</name>
</gene>
<dbReference type="InterPro" id="IPR052958">
    <property type="entry name" value="IFN-induced_PKR_regulator"/>
</dbReference>
<organism evidence="1 2">
    <name type="scientific">Dryococelus australis</name>
    <dbReference type="NCBI Taxonomy" id="614101"/>
    <lineage>
        <taxon>Eukaryota</taxon>
        <taxon>Metazoa</taxon>
        <taxon>Ecdysozoa</taxon>
        <taxon>Arthropoda</taxon>
        <taxon>Hexapoda</taxon>
        <taxon>Insecta</taxon>
        <taxon>Pterygota</taxon>
        <taxon>Neoptera</taxon>
        <taxon>Polyneoptera</taxon>
        <taxon>Phasmatodea</taxon>
        <taxon>Verophasmatodea</taxon>
        <taxon>Anareolatae</taxon>
        <taxon>Phasmatidae</taxon>
        <taxon>Eurycanthinae</taxon>
        <taxon>Dryococelus</taxon>
    </lineage>
</organism>
<protein>
    <submittedName>
        <fullName evidence="1">Uncharacterized protein</fullName>
    </submittedName>
</protein>
<accession>A0ABQ9HEJ8</accession>
<keyword evidence="2" id="KW-1185">Reference proteome</keyword>